<dbReference type="Proteomes" id="UP000235145">
    <property type="component" value="Unassembled WGS sequence"/>
</dbReference>
<protein>
    <submittedName>
        <fullName evidence="1">Uncharacterized protein</fullName>
    </submittedName>
</protein>
<sequence length="124" mass="14368">MDTQNPTSSLHYMNQEFAKLDRFDGQNSTRWFDKVKSMLQVLKLAYVLDRKVTPNLADPIPKVGKNMDPTVIFDLGKQRALCRESKKLCVGHIKKSLSDWLEFVSNLKWLMINLSWSKCMNSKS</sequence>
<name>A0A9R1VT09_LACSA</name>
<accession>A0A9R1VT09</accession>
<comment type="caution">
    <text evidence="1">The sequence shown here is derived from an EMBL/GenBank/DDBJ whole genome shotgun (WGS) entry which is preliminary data.</text>
</comment>
<evidence type="ECO:0000313" key="1">
    <source>
        <dbReference type="EMBL" id="KAJ0213157.1"/>
    </source>
</evidence>
<evidence type="ECO:0000313" key="2">
    <source>
        <dbReference type="Proteomes" id="UP000235145"/>
    </source>
</evidence>
<dbReference type="AlphaFoldDB" id="A0A9R1VT09"/>
<proteinExistence type="predicted"/>
<keyword evidence="2" id="KW-1185">Reference proteome</keyword>
<gene>
    <name evidence="1" type="ORF">LSAT_V11C400209030</name>
</gene>
<reference evidence="1 2" key="1">
    <citation type="journal article" date="2017" name="Nat. Commun.">
        <title>Genome assembly with in vitro proximity ligation data and whole-genome triplication in lettuce.</title>
        <authorList>
            <person name="Reyes-Chin-Wo S."/>
            <person name="Wang Z."/>
            <person name="Yang X."/>
            <person name="Kozik A."/>
            <person name="Arikit S."/>
            <person name="Song C."/>
            <person name="Xia L."/>
            <person name="Froenicke L."/>
            <person name="Lavelle D.O."/>
            <person name="Truco M.J."/>
            <person name="Xia R."/>
            <person name="Zhu S."/>
            <person name="Xu C."/>
            <person name="Xu H."/>
            <person name="Xu X."/>
            <person name="Cox K."/>
            <person name="Korf I."/>
            <person name="Meyers B.C."/>
            <person name="Michelmore R.W."/>
        </authorList>
    </citation>
    <scope>NUCLEOTIDE SEQUENCE [LARGE SCALE GENOMIC DNA]</scope>
    <source>
        <strain evidence="2">cv. Salinas</strain>
        <tissue evidence="1">Seedlings</tissue>
    </source>
</reference>
<organism evidence="1 2">
    <name type="scientific">Lactuca sativa</name>
    <name type="common">Garden lettuce</name>
    <dbReference type="NCBI Taxonomy" id="4236"/>
    <lineage>
        <taxon>Eukaryota</taxon>
        <taxon>Viridiplantae</taxon>
        <taxon>Streptophyta</taxon>
        <taxon>Embryophyta</taxon>
        <taxon>Tracheophyta</taxon>
        <taxon>Spermatophyta</taxon>
        <taxon>Magnoliopsida</taxon>
        <taxon>eudicotyledons</taxon>
        <taxon>Gunneridae</taxon>
        <taxon>Pentapetalae</taxon>
        <taxon>asterids</taxon>
        <taxon>campanulids</taxon>
        <taxon>Asterales</taxon>
        <taxon>Asteraceae</taxon>
        <taxon>Cichorioideae</taxon>
        <taxon>Cichorieae</taxon>
        <taxon>Lactucinae</taxon>
        <taxon>Lactuca</taxon>
    </lineage>
</organism>
<dbReference type="EMBL" id="NBSK02000004">
    <property type="protein sequence ID" value="KAJ0213157.1"/>
    <property type="molecule type" value="Genomic_DNA"/>
</dbReference>